<evidence type="ECO:0000313" key="1">
    <source>
        <dbReference type="EMBL" id="QDU79401.1"/>
    </source>
</evidence>
<dbReference type="EMBL" id="CP036281">
    <property type="protein sequence ID" value="QDU79401.1"/>
    <property type="molecule type" value="Genomic_DNA"/>
</dbReference>
<accession>A0A518CJJ2</accession>
<dbReference type="Proteomes" id="UP000317178">
    <property type="component" value="Chromosome"/>
</dbReference>
<sequence length="51" mass="6017">MIHYRLLRFGKEWSYVLNPSVKFGKVSFSFVTTGDEESIEVLSFIFFDSFD</sequence>
<keyword evidence="2" id="KW-1185">Reference proteome</keyword>
<proteinExistence type="predicted"/>
<reference evidence="1 2" key="1">
    <citation type="submission" date="2019-02" db="EMBL/GenBank/DDBJ databases">
        <title>Deep-cultivation of Planctomycetes and their phenomic and genomic characterization uncovers novel biology.</title>
        <authorList>
            <person name="Wiegand S."/>
            <person name="Jogler M."/>
            <person name="Boedeker C."/>
            <person name="Pinto D."/>
            <person name="Vollmers J."/>
            <person name="Rivas-Marin E."/>
            <person name="Kohn T."/>
            <person name="Peeters S.H."/>
            <person name="Heuer A."/>
            <person name="Rast P."/>
            <person name="Oberbeckmann S."/>
            <person name="Bunk B."/>
            <person name="Jeske O."/>
            <person name="Meyerdierks A."/>
            <person name="Storesund J.E."/>
            <person name="Kallscheuer N."/>
            <person name="Luecker S."/>
            <person name="Lage O.M."/>
            <person name="Pohl T."/>
            <person name="Merkel B.J."/>
            <person name="Hornburger P."/>
            <person name="Mueller R.-W."/>
            <person name="Bruemmer F."/>
            <person name="Labrenz M."/>
            <person name="Spormann A.M."/>
            <person name="Op den Camp H."/>
            <person name="Overmann J."/>
            <person name="Amann R."/>
            <person name="Jetten M.S.M."/>
            <person name="Mascher T."/>
            <person name="Medema M.H."/>
            <person name="Devos D.P."/>
            <person name="Kaster A.-K."/>
            <person name="Ovreas L."/>
            <person name="Rohde M."/>
            <person name="Galperin M.Y."/>
            <person name="Jogler C."/>
        </authorList>
    </citation>
    <scope>NUCLEOTIDE SEQUENCE [LARGE SCALE GENOMIC DNA]</scope>
    <source>
        <strain evidence="1 2">Pla110</strain>
    </source>
</reference>
<evidence type="ECO:0000313" key="2">
    <source>
        <dbReference type="Proteomes" id="UP000317178"/>
    </source>
</evidence>
<name>A0A518CJJ2_9PLAN</name>
<protein>
    <submittedName>
        <fullName evidence="1">Uncharacterized protein</fullName>
    </submittedName>
</protein>
<organism evidence="1 2">
    <name type="scientific">Polystyrenella longa</name>
    <dbReference type="NCBI Taxonomy" id="2528007"/>
    <lineage>
        <taxon>Bacteria</taxon>
        <taxon>Pseudomonadati</taxon>
        <taxon>Planctomycetota</taxon>
        <taxon>Planctomycetia</taxon>
        <taxon>Planctomycetales</taxon>
        <taxon>Planctomycetaceae</taxon>
        <taxon>Polystyrenella</taxon>
    </lineage>
</organism>
<gene>
    <name evidence="1" type="ORF">Pla110_11110</name>
</gene>
<dbReference type="AlphaFoldDB" id="A0A518CJJ2"/>
<dbReference type="KEGG" id="plon:Pla110_11110"/>